<sequence>MAVIRATRPNFVMFMIKCFGFAVHVTFLNSGYLLIATGSEAFSDTILTCPPSDEVGIEGWNQRVDSYGFVYSNVDKKGVKYTVLVKCVVYYGLTIQSVSGPLLQRFGFHPHICGRLRAQSAGPNILLTPTLSLQINANDYNGGGGGDGSTDFANQFRNFDELVKKLNLEIFSKLEETDPIWVALSRSLPSFPSRPVAARSIFDNPRYPGAFGPTASTRFTVLTSSLLLRFH</sequence>
<name>A0AA41S1S5_PAPNU</name>
<dbReference type="EMBL" id="JAJJMA010080579">
    <property type="protein sequence ID" value="MCL7028527.1"/>
    <property type="molecule type" value="Genomic_DNA"/>
</dbReference>
<dbReference type="InterPro" id="IPR045128">
    <property type="entry name" value="PI31-like"/>
</dbReference>
<keyword evidence="3" id="KW-0812">Transmembrane</keyword>
<comment type="caution">
    <text evidence="5">The sequence shown here is derived from an EMBL/GenBank/DDBJ whole genome shotgun (WGS) entry which is preliminary data.</text>
</comment>
<dbReference type="Proteomes" id="UP001177140">
    <property type="component" value="Unassembled WGS sequence"/>
</dbReference>
<evidence type="ECO:0000313" key="5">
    <source>
        <dbReference type="EMBL" id="MCL7028527.1"/>
    </source>
</evidence>
<dbReference type="GO" id="GO:0043161">
    <property type="term" value="P:proteasome-mediated ubiquitin-dependent protein catabolic process"/>
    <property type="evidence" value="ECO:0007669"/>
    <property type="project" value="InterPro"/>
</dbReference>
<proteinExistence type="inferred from homology"/>
<comment type="similarity">
    <text evidence="1">Belongs to the proteasome inhibitor PI31 family.</text>
</comment>
<organism evidence="5 6">
    <name type="scientific">Papaver nudicaule</name>
    <name type="common">Iceland poppy</name>
    <dbReference type="NCBI Taxonomy" id="74823"/>
    <lineage>
        <taxon>Eukaryota</taxon>
        <taxon>Viridiplantae</taxon>
        <taxon>Streptophyta</taxon>
        <taxon>Embryophyta</taxon>
        <taxon>Tracheophyta</taxon>
        <taxon>Spermatophyta</taxon>
        <taxon>Magnoliopsida</taxon>
        <taxon>Ranunculales</taxon>
        <taxon>Papaveraceae</taxon>
        <taxon>Papaveroideae</taxon>
        <taxon>Papaver</taxon>
    </lineage>
</organism>
<evidence type="ECO:0000256" key="2">
    <source>
        <dbReference type="ARBA" id="ARBA00022942"/>
    </source>
</evidence>
<gene>
    <name evidence="5" type="ORF">MKW94_009729</name>
</gene>
<keyword evidence="3" id="KW-0472">Membrane</keyword>
<dbReference type="GO" id="GO:0004866">
    <property type="term" value="F:endopeptidase inhibitor activity"/>
    <property type="evidence" value="ECO:0007669"/>
    <property type="project" value="InterPro"/>
</dbReference>
<dbReference type="AlphaFoldDB" id="A0AA41S1S5"/>
<dbReference type="Gene3D" id="3.40.1000.30">
    <property type="match status" value="1"/>
</dbReference>
<feature type="transmembrane region" description="Helical" evidence="3">
    <location>
        <begin position="12"/>
        <end position="35"/>
    </location>
</feature>
<dbReference type="InterPro" id="IPR021625">
    <property type="entry name" value="PI31_Prot_N"/>
</dbReference>
<dbReference type="Pfam" id="PF11566">
    <property type="entry name" value="PI31_Prot_N"/>
    <property type="match status" value="1"/>
</dbReference>
<evidence type="ECO:0000259" key="4">
    <source>
        <dbReference type="Pfam" id="PF11566"/>
    </source>
</evidence>
<feature type="domain" description="PI31 proteasome regulator N-terminal" evidence="4">
    <location>
        <begin position="21"/>
        <end position="85"/>
    </location>
</feature>
<evidence type="ECO:0000256" key="3">
    <source>
        <dbReference type="SAM" id="Phobius"/>
    </source>
</evidence>
<dbReference type="GO" id="GO:0070628">
    <property type="term" value="F:proteasome binding"/>
    <property type="evidence" value="ECO:0007669"/>
    <property type="project" value="InterPro"/>
</dbReference>
<protein>
    <recommendedName>
        <fullName evidence="4">PI31 proteasome regulator N-terminal domain-containing protein</fullName>
    </recommendedName>
</protein>
<accession>A0AA41S1S5</accession>
<dbReference type="PANTHER" id="PTHR13266">
    <property type="entry name" value="PROTEASOME INHIBITOR"/>
    <property type="match status" value="1"/>
</dbReference>
<dbReference type="GO" id="GO:0000502">
    <property type="term" value="C:proteasome complex"/>
    <property type="evidence" value="ECO:0007669"/>
    <property type="project" value="UniProtKB-KW"/>
</dbReference>
<keyword evidence="2" id="KW-0647">Proteasome</keyword>
<dbReference type="PANTHER" id="PTHR13266:SF1">
    <property type="entry name" value="PROTEASOME INHIBITOR PI31 SUBUNIT"/>
    <property type="match status" value="1"/>
</dbReference>
<evidence type="ECO:0000256" key="1">
    <source>
        <dbReference type="ARBA" id="ARBA00006405"/>
    </source>
</evidence>
<evidence type="ECO:0000313" key="6">
    <source>
        <dbReference type="Proteomes" id="UP001177140"/>
    </source>
</evidence>
<keyword evidence="3" id="KW-1133">Transmembrane helix</keyword>
<reference evidence="5" key="1">
    <citation type="submission" date="2022-03" db="EMBL/GenBank/DDBJ databases">
        <title>A functionally conserved STORR gene fusion in Papaver species that diverged 16.8 million years ago.</title>
        <authorList>
            <person name="Catania T."/>
        </authorList>
    </citation>
    <scope>NUCLEOTIDE SEQUENCE</scope>
    <source>
        <strain evidence="5">S-191538</strain>
    </source>
</reference>
<keyword evidence="6" id="KW-1185">Reference proteome</keyword>